<feature type="active site" description="Charge relay system" evidence="7">
    <location>
        <position position="177"/>
    </location>
</feature>
<keyword evidence="8" id="KW-0472">Membrane</keyword>
<dbReference type="PRINTS" id="PR00723">
    <property type="entry name" value="SUBTILISIN"/>
</dbReference>
<dbReference type="Pfam" id="PF19366">
    <property type="entry name" value="DUF5942"/>
    <property type="match status" value="1"/>
</dbReference>
<evidence type="ECO:0000256" key="7">
    <source>
        <dbReference type="PROSITE-ProRule" id="PRU01240"/>
    </source>
</evidence>
<sequence>MKKLILLCLFVIGLTAAVFGFLNFQGLAAKGEFETILLNFREDIAESVIQENLQAIALQYHVTPQLDNKYSEADHVYIIKGGASGEGSYRQRLTDLRKSPFAKVTEFIEPNYIYKIVPEGKATWLGELLAPQNEEPNSSLIGPNDQYYSKQWNLHKIGIEAAWTRSKGSGITVAVIDTGITKVRDLYETKFVKGYDFVNDTEAAKDDNGHGTHVAGTVAQATNNAYGVAGVAYEASLMPLKVLNADGSGTVADIAEAIKFAADNGADIINMSLGGGGASQLMEDAIKYAHNKGVTIIAAAGNEDTNGVSYPARYDHVIGVSAFGPDGERASYSNYGAGVDISAPGGSQTGTILQETINEQGEGVFLGLQGTSMASPHVAGVAALIKALGIKEPDEILQVLQQSARVIQDDGLNYYGAGQLNAEAAVKLASDGIISVPDFFRWLREQGYLNPGFWIDGGAIALVPKIFMVVSSYILAWFLRTYFPFAWSWSLSGGLIFGSSGLFFLKGLYIFDLPQWPFRILGSSIPELGNTLQGTDALNPLFASVLIPFVLIALFLGHPTGKWFAIGVTLGITAFLTVSAVYDPAVWGLGNSNLARIFLLINALLCYGLARLALKKDGQIA</sequence>
<protein>
    <submittedName>
        <fullName evidence="11">Peptidase S8/S53</fullName>
    </submittedName>
</protein>
<keyword evidence="8" id="KW-1133">Transmembrane helix</keyword>
<dbReference type="Proteomes" id="UP000218702">
    <property type="component" value="Chromosome"/>
</dbReference>
<dbReference type="PIRSF" id="PIRSF037851">
    <property type="entry name" value="Subtilisin_cyano"/>
    <property type="match status" value="1"/>
</dbReference>
<feature type="domain" description="Peptidase S8/S53" evidence="9">
    <location>
        <begin position="168"/>
        <end position="416"/>
    </location>
</feature>
<feature type="transmembrane region" description="Helical" evidence="8">
    <location>
        <begin position="491"/>
        <end position="511"/>
    </location>
</feature>
<name>A0A1Z4V4H0_9CYAN</name>
<feature type="transmembrane region" description="Helical" evidence="8">
    <location>
        <begin position="453"/>
        <end position="479"/>
    </location>
</feature>
<keyword evidence="8" id="KW-0812">Transmembrane</keyword>
<dbReference type="RefSeq" id="WP_096667821.1">
    <property type="nucleotide sequence ID" value="NZ_AP018316.1"/>
</dbReference>
<dbReference type="InterPro" id="IPR036852">
    <property type="entry name" value="Peptidase_S8/S53_dom_sf"/>
</dbReference>
<comment type="similarity">
    <text evidence="2 7">Belongs to the peptidase S8 family.</text>
</comment>
<reference evidence="11 12" key="1">
    <citation type="submission" date="2017-06" db="EMBL/GenBank/DDBJ databases">
        <title>Genome sequencing of cyanobaciteial culture collection at National Institute for Environmental Studies (NIES).</title>
        <authorList>
            <person name="Hirose Y."/>
            <person name="Shimura Y."/>
            <person name="Fujisawa T."/>
            <person name="Nakamura Y."/>
            <person name="Kawachi M."/>
        </authorList>
    </citation>
    <scope>NUCLEOTIDE SEQUENCE [LARGE SCALE GENOMIC DNA]</scope>
    <source>
        <strain evidence="11 12">NIES-806</strain>
    </source>
</reference>
<dbReference type="InterPro" id="IPR045986">
    <property type="entry name" value="DUF5942"/>
</dbReference>
<dbReference type="SUPFAM" id="SSF52743">
    <property type="entry name" value="Subtilisin-like"/>
    <property type="match status" value="1"/>
</dbReference>
<dbReference type="InterPro" id="IPR023828">
    <property type="entry name" value="Peptidase_S8_Ser-AS"/>
</dbReference>
<evidence type="ECO:0000256" key="1">
    <source>
        <dbReference type="ARBA" id="ARBA00004613"/>
    </source>
</evidence>
<evidence type="ECO:0000256" key="4">
    <source>
        <dbReference type="ARBA" id="ARBA00022670"/>
    </source>
</evidence>
<dbReference type="CDD" id="cd07484">
    <property type="entry name" value="Peptidases_S8_Thermitase_like"/>
    <property type="match status" value="1"/>
</dbReference>
<dbReference type="OrthoDB" id="9798386at2"/>
<evidence type="ECO:0000256" key="8">
    <source>
        <dbReference type="SAM" id="Phobius"/>
    </source>
</evidence>
<organism evidence="11 12">
    <name type="scientific">Dolichospermum compactum NIES-806</name>
    <dbReference type="NCBI Taxonomy" id="1973481"/>
    <lineage>
        <taxon>Bacteria</taxon>
        <taxon>Bacillati</taxon>
        <taxon>Cyanobacteriota</taxon>
        <taxon>Cyanophyceae</taxon>
        <taxon>Nostocales</taxon>
        <taxon>Aphanizomenonaceae</taxon>
        <taxon>Dolichospermum</taxon>
        <taxon>Dolichospermum compactum</taxon>
    </lineage>
</organism>
<feature type="transmembrane region" description="Helical" evidence="8">
    <location>
        <begin position="594"/>
        <end position="614"/>
    </location>
</feature>
<dbReference type="InterPro" id="IPR000209">
    <property type="entry name" value="Peptidase_S8/S53_dom"/>
</dbReference>
<evidence type="ECO:0000256" key="6">
    <source>
        <dbReference type="ARBA" id="ARBA00022825"/>
    </source>
</evidence>
<feature type="transmembrane region" description="Helical" evidence="8">
    <location>
        <begin position="537"/>
        <end position="556"/>
    </location>
</feature>
<dbReference type="PANTHER" id="PTHR43806">
    <property type="entry name" value="PEPTIDASE S8"/>
    <property type="match status" value="1"/>
</dbReference>
<dbReference type="Pfam" id="PF00082">
    <property type="entry name" value="Peptidase_S8"/>
    <property type="match status" value="1"/>
</dbReference>
<evidence type="ECO:0000256" key="2">
    <source>
        <dbReference type="ARBA" id="ARBA00011073"/>
    </source>
</evidence>
<feature type="domain" description="DUF5942" evidence="10">
    <location>
        <begin position="433"/>
        <end position="620"/>
    </location>
</feature>
<dbReference type="EMBL" id="AP018316">
    <property type="protein sequence ID" value="BAZ86378.1"/>
    <property type="molecule type" value="Genomic_DNA"/>
</dbReference>
<evidence type="ECO:0000256" key="3">
    <source>
        <dbReference type="ARBA" id="ARBA00022525"/>
    </source>
</evidence>
<dbReference type="InterPro" id="IPR015500">
    <property type="entry name" value="Peptidase_S8_subtilisin-rel"/>
</dbReference>
<evidence type="ECO:0000256" key="5">
    <source>
        <dbReference type="ARBA" id="ARBA00022801"/>
    </source>
</evidence>
<keyword evidence="3" id="KW-0964">Secreted</keyword>
<dbReference type="InterPro" id="IPR017295">
    <property type="entry name" value="Pept_S8A_subtilisin_cyanobac-1"/>
</dbReference>
<feature type="active site" description="Charge relay system" evidence="7">
    <location>
        <position position="372"/>
    </location>
</feature>
<keyword evidence="4 7" id="KW-0645">Protease</keyword>
<comment type="subcellular location">
    <subcellularLocation>
        <location evidence="1">Secreted</location>
    </subcellularLocation>
</comment>
<feature type="transmembrane region" description="Helical" evidence="8">
    <location>
        <begin position="563"/>
        <end position="582"/>
    </location>
</feature>
<dbReference type="InterPro" id="IPR034084">
    <property type="entry name" value="Thermitase-like_dom"/>
</dbReference>
<keyword evidence="12" id="KW-1185">Reference proteome</keyword>
<feature type="active site" description="Charge relay system" evidence="7">
    <location>
        <position position="210"/>
    </location>
</feature>
<accession>A0A1Z4V4H0</accession>
<evidence type="ECO:0000259" key="9">
    <source>
        <dbReference type="Pfam" id="PF00082"/>
    </source>
</evidence>
<dbReference type="GO" id="GO:0005576">
    <property type="term" value="C:extracellular region"/>
    <property type="evidence" value="ECO:0007669"/>
    <property type="project" value="UniProtKB-SubCell"/>
</dbReference>
<dbReference type="AlphaFoldDB" id="A0A1Z4V4H0"/>
<dbReference type="KEGG" id="dcm:NIES806_25900"/>
<dbReference type="Gene3D" id="3.40.50.200">
    <property type="entry name" value="Peptidase S8/S53 domain"/>
    <property type="match status" value="1"/>
</dbReference>
<gene>
    <name evidence="11" type="ORF">NIES806_25900</name>
</gene>
<dbReference type="InterPro" id="IPR050131">
    <property type="entry name" value="Peptidase_S8_subtilisin-like"/>
</dbReference>
<keyword evidence="5 7" id="KW-0378">Hydrolase</keyword>
<evidence type="ECO:0000313" key="11">
    <source>
        <dbReference type="EMBL" id="BAZ86378.1"/>
    </source>
</evidence>
<proteinExistence type="inferred from homology"/>
<dbReference type="PROSITE" id="PS00138">
    <property type="entry name" value="SUBTILASE_SER"/>
    <property type="match status" value="1"/>
</dbReference>
<dbReference type="GO" id="GO:0006508">
    <property type="term" value="P:proteolysis"/>
    <property type="evidence" value="ECO:0007669"/>
    <property type="project" value="UniProtKB-KW"/>
</dbReference>
<dbReference type="GO" id="GO:0004252">
    <property type="term" value="F:serine-type endopeptidase activity"/>
    <property type="evidence" value="ECO:0007669"/>
    <property type="project" value="UniProtKB-UniRule"/>
</dbReference>
<dbReference type="PANTHER" id="PTHR43806:SF11">
    <property type="entry name" value="CEREVISIN-RELATED"/>
    <property type="match status" value="1"/>
</dbReference>
<keyword evidence="6 7" id="KW-0720">Serine protease</keyword>
<dbReference type="PROSITE" id="PS51892">
    <property type="entry name" value="SUBTILASE"/>
    <property type="match status" value="1"/>
</dbReference>
<evidence type="ECO:0000259" key="10">
    <source>
        <dbReference type="Pfam" id="PF19366"/>
    </source>
</evidence>
<evidence type="ECO:0000313" key="12">
    <source>
        <dbReference type="Proteomes" id="UP000218702"/>
    </source>
</evidence>